<accession>A0A9N9CUI8</accession>
<evidence type="ECO:0000313" key="2">
    <source>
        <dbReference type="Proteomes" id="UP000789739"/>
    </source>
</evidence>
<evidence type="ECO:0000313" key="1">
    <source>
        <dbReference type="EMBL" id="CAG8614843.1"/>
    </source>
</evidence>
<proteinExistence type="predicted"/>
<gene>
    <name evidence="1" type="ORF">PBRASI_LOCUS8374</name>
</gene>
<name>A0A9N9CUI8_9GLOM</name>
<dbReference type="EMBL" id="CAJVPI010001481">
    <property type="protein sequence ID" value="CAG8614843.1"/>
    <property type="molecule type" value="Genomic_DNA"/>
</dbReference>
<dbReference type="Proteomes" id="UP000789739">
    <property type="component" value="Unassembled WGS sequence"/>
</dbReference>
<reference evidence="1" key="1">
    <citation type="submission" date="2021-06" db="EMBL/GenBank/DDBJ databases">
        <authorList>
            <person name="Kallberg Y."/>
            <person name="Tangrot J."/>
            <person name="Rosling A."/>
        </authorList>
    </citation>
    <scope>NUCLEOTIDE SEQUENCE</scope>
    <source>
        <strain evidence="1">BR232B</strain>
    </source>
</reference>
<organism evidence="1 2">
    <name type="scientific">Paraglomus brasilianum</name>
    <dbReference type="NCBI Taxonomy" id="144538"/>
    <lineage>
        <taxon>Eukaryota</taxon>
        <taxon>Fungi</taxon>
        <taxon>Fungi incertae sedis</taxon>
        <taxon>Mucoromycota</taxon>
        <taxon>Glomeromycotina</taxon>
        <taxon>Glomeromycetes</taxon>
        <taxon>Paraglomerales</taxon>
        <taxon>Paraglomeraceae</taxon>
        <taxon>Paraglomus</taxon>
    </lineage>
</organism>
<comment type="caution">
    <text evidence="1">The sequence shown here is derived from an EMBL/GenBank/DDBJ whole genome shotgun (WGS) entry which is preliminary data.</text>
</comment>
<protein>
    <submittedName>
        <fullName evidence="1">11060_t:CDS:1</fullName>
    </submittedName>
</protein>
<dbReference type="AlphaFoldDB" id="A0A9N9CUI8"/>
<sequence length="148" mass="16966">MYNNELPVKRNRTQLATNLEKINNWVEYVETHVINRSLDDTLTFPVVHASSFSQFVGAKLCEFAPLCCQYRPNMLPNCEGNVKPRGNDAQHFYTLSGASQNTTEAKPIIQHNASEIIRLLRVYKFVPLPCVRRKTVLRFSDAVVHYTP</sequence>
<keyword evidence="2" id="KW-1185">Reference proteome</keyword>